<feature type="transmembrane region" description="Helical" evidence="1">
    <location>
        <begin position="7"/>
        <end position="26"/>
    </location>
</feature>
<accession>A0ABY6ST64</accession>
<dbReference type="EMBL" id="UYIN01000008">
    <property type="protein sequence ID" value="VDG71753.1"/>
    <property type="molecule type" value="Genomic_DNA"/>
</dbReference>
<protein>
    <submittedName>
        <fullName evidence="2">Uncharacterized protein</fullName>
    </submittedName>
</protein>
<sequence length="55" mass="6337">MNSKSKCDLFITVLWLANLIISIFNTCHVREVLFVILFGNCVQSLLKFFEGINNE</sequence>
<name>A0ABY6ST64_9CLOT</name>
<evidence type="ECO:0000313" key="3">
    <source>
        <dbReference type="Proteomes" id="UP000277570"/>
    </source>
</evidence>
<organism evidence="2 3">
    <name type="scientific">Clostridium carnis</name>
    <dbReference type="NCBI Taxonomy" id="1530"/>
    <lineage>
        <taxon>Bacteria</taxon>
        <taxon>Bacillati</taxon>
        <taxon>Bacillota</taxon>
        <taxon>Clostridia</taxon>
        <taxon>Eubacteriales</taxon>
        <taxon>Clostridiaceae</taxon>
        <taxon>Clostridium</taxon>
    </lineage>
</organism>
<keyword evidence="1" id="KW-0812">Transmembrane</keyword>
<evidence type="ECO:0000256" key="1">
    <source>
        <dbReference type="SAM" id="Phobius"/>
    </source>
</evidence>
<evidence type="ECO:0000313" key="2">
    <source>
        <dbReference type="EMBL" id="VDG71753.1"/>
    </source>
</evidence>
<keyword evidence="1" id="KW-1133">Transmembrane helix</keyword>
<dbReference type="RefSeq" id="WP_185738711.1">
    <property type="nucleotide sequence ID" value="NZ_UYIN01000008.1"/>
</dbReference>
<keyword evidence="3" id="KW-1185">Reference proteome</keyword>
<keyword evidence="1" id="KW-0472">Membrane</keyword>
<gene>
    <name evidence="2" type="ORF">NCTC10913_02099</name>
</gene>
<comment type="caution">
    <text evidence="2">The sequence shown here is derived from an EMBL/GenBank/DDBJ whole genome shotgun (WGS) entry which is preliminary data.</text>
</comment>
<proteinExistence type="predicted"/>
<dbReference type="Proteomes" id="UP000277570">
    <property type="component" value="Unassembled WGS sequence"/>
</dbReference>
<reference evidence="2 3" key="1">
    <citation type="submission" date="2018-11" db="EMBL/GenBank/DDBJ databases">
        <authorList>
            <consortium name="Pathogen Informatics"/>
        </authorList>
    </citation>
    <scope>NUCLEOTIDE SEQUENCE [LARGE SCALE GENOMIC DNA]</scope>
    <source>
        <strain evidence="2 3">NCTC10913</strain>
    </source>
</reference>